<gene>
    <name evidence="2" type="ORF">AVDCRST_MAG93-6421</name>
</gene>
<accession>A0A6J4LRD4</accession>
<protein>
    <submittedName>
        <fullName evidence="2">Uncharacterized protein</fullName>
    </submittedName>
</protein>
<sequence>MVEMQGEALPDQARRHRVEDAANAEGAVATDAPTENFVVWVAVAR</sequence>
<dbReference type="EMBL" id="CADCTR010002163">
    <property type="protein sequence ID" value="CAA9336035.1"/>
    <property type="molecule type" value="Genomic_DNA"/>
</dbReference>
<evidence type="ECO:0000313" key="2">
    <source>
        <dbReference type="EMBL" id="CAA9336035.1"/>
    </source>
</evidence>
<name>A0A6J4LRD4_9CHLR</name>
<dbReference type="AlphaFoldDB" id="A0A6J4LRD4"/>
<organism evidence="2">
    <name type="scientific">uncultured Chloroflexia bacterium</name>
    <dbReference type="NCBI Taxonomy" id="1672391"/>
    <lineage>
        <taxon>Bacteria</taxon>
        <taxon>Bacillati</taxon>
        <taxon>Chloroflexota</taxon>
        <taxon>Chloroflexia</taxon>
        <taxon>environmental samples</taxon>
    </lineage>
</organism>
<proteinExistence type="predicted"/>
<feature type="region of interest" description="Disordered" evidence="1">
    <location>
        <begin position="1"/>
        <end position="27"/>
    </location>
</feature>
<evidence type="ECO:0000256" key="1">
    <source>
        <dbReference type="SAM" id="MobiDB-lite"/>
    </source>
</evidence>
<reference evidence="2" key="1">
    <citation type="submission" date="2020-02" db="EMBL/GenBank/DDBJ databases">
        <authorList>
            <person name="Meier V. D."/>
        </authorList>
    </citation>
    <scope>NUCLEOTIDE SEQUENCE</scope>
    <source>
        <strain evidence="2">AVDCRST_MAG93</strain>
    </source>
</reference>